<dbReference type="EMBL" id="JAHUZB010000006">
    <property type="protein sequence ID" value="MBV7391868.1"/>
    <property type="molecule type" value="Genomic_DNA"/>
</dbReference>
<gene>
    <name evidence="3" type="ORF">KUA55_14360</name>
</gene>
<name>A0ABS6TG69_9ENTE</name>
<evidence type="ECO:0000256" key="1">
    <source>
        <dbReference type="ARBA" id="ARBA00022723"/>
    </source>
</evidence>
<accession>A0ABS6TG69</accession>
<dbReference type="Pfam" id="PF00903">
    <property type="entry name" value="Glyoxalase"/>
    <property type="match status" value="1"/>
</dbReference>
<proteinExistence type="predicted"/>
<organism evidence="3 4">
    <name type="scientific">Enterococcus alishanensis</name>
    <dbReference type="NCBI Taxonomy" id="1303817"/>
    <lineage>
        <taxon>Bacteria</taxon>
        <taxon>Bacillati</taxon>
        <taxon>Bacillota</taxon>
        <taxon>Bacilli</taxon>
        <taxon>Lactobacillales</taxon>
        <taxon>Enterococcaceae</taxon>
        <taxon>Enterococcus</taxon>
    </lineage>
</organism>
<dbReference type="InterPro" id="IPR051785">
    <property type="entry name" value="MMCE/EMCE_epimerase"/>
</dbReference>
<protein>
    <submittedName>
        <fullName evidence="3">VOC family protein</fullName>
    </submittedName>
</protein>
<dbReference type="Proteomes" id="UP000774130">
    <property type="component" value="Unassembled WGS sequence"/>
</dbReference>
<feature type="domain" description="VOC" evidence="2">
    <location>
        <begin position="7"/>
        <end position="150"/>
    </location>
</feature>
<keyword evidence="4" id="KW-1185">Reference proteome</keyword>
<evidence type="ECO:0000313" key="3">
    <source>
        <dbReference type="EMBL" id="MBV7391868.1"/>
    </source>
</evidence>
<comment type="caution">
    <text evidence="3">The sequence shown here is derived from an EMBL/GenBank/DDBJ whole genome shotgun (WGS) entry which is preliminary data.</text>
</comment>
<dbReference type="InterPro" id="IPR037523">
    <property type="entry name" value="VOC_core"/>
</dbReference>
<evidence type="ECO:0000259" key="2">
    <source>
        <dbReference type="PROSITE" id="PS51819"/>
    </source>
</evidence>
<dbReference type="RefSeq" id="WP_218327160.1">
    <property type="nucleotide sequence ID" value="NZ_JAHUZB010000006.1"/>
</dbReference>
<dbReference type="InterPro" id="IPR004360">
    <property type="entry name" value="Glyas_Fos-R_dOase_dom"/>
</dbReference>
<reference evidence="3 4" key="1">
    <citation type="submission" date="2021-06" db="EMBL/GenBank/DDBJ databases">
        <title>Enterococcus alishanensis sp. nov., a novel lactic acid bacterium isolated from fresh coffee beans.</title>
        <authorList>
            <person name="Chen Y.-S."/>
        </authorList>
    </citation>
    <scope>NUCLEOTIDE SEQUENCE [LARGE SCALE GENOMIC DNA]</scope>
    <source>
        <strain evidence="3 4">ALS3</strain>
    </source>
</reference>
<keyword evidence="1" id="KW-0479">Metal-binding</keyword>
<dbReference type="PANTHER" id="PTHR43048">
    <property type="entry name" value="METHYLMALONYL-COA EPIMERASE"/>
    <property type="match status" value="1"/>
</dbReference>
<evidence type="ECO:0000313" key="4">
    <source>
        <dbReference type="Proteomes" id="UP000774130"/>
    </source>
</evidence>
<dbReference type="PROSITE" id="PS51819">
    <property type="entry name" value="VOC"/>
    <property type="match status" value="1"/>
</dbReference>
<dbReference type="PANTHER" id="PTHR43048:SF3">
    <property type="entry name" value="METHYLMALONYL-COA EPIMERASE, MITOCHONDRIAL"/>
    <property type="match status" value="1"/>
</dbReference>
<sequence length="158" mass="17318">MNQGFSLVNHIGITVSNLEQSIIFYEALTGKKIANQDQIGGERMAQSQGLKDTLIKYANLQLGNVNIDLLEYVTPQSSRANYSNDQISAMHMCFEVEDLPAAMARLKEIGIEPEGEPIYFEAQDGLKAGFGTGVAYFTDPDGTNLELIAPKGPFTRVK</sequence>